<evidence type="ECO:0000313" key="8">
    <source>
        <dbReference type="Proteomes" id="UP000824225"/>
    </source>
</evidence>
<dbReference type="InterPro" id="IPR006638">
    <property type="entry name" value="Elp3/MiaA/NifB-like_rSAM"/>
</dbReference>
<dbReference type="AlphaFoldDB" id="A0A9D2HFN4"/>
<evidence type="ECO:0000256" key="2">
    <source>
        <dbReference type="ARBA" id="ARBA00022691"/>
    </source>
</evidence>
<dbReference type="SMART" id="SM00729">
    <property type="entry name" value="Elp3"/>
    <property type="match status" value="1"/>
</dbReference>
<keyword evidence="5" id="KW-0411">Iron-sulfur</keyword>
<dbReference type="InterPro" id="IPR056488">
    <property type="entry name" value="Zn_ribbon_HMPTM"/>
</dbReference>
<keyword evidence="4" id="KW-0408">Iron</keyword>
<evidence type="ECO:0000256" key="3">
    <source>
        <dbReference type="ARBA" id="ARBA00022723"/>
    </source>
</evidence>
<dbReference type="PROSITE" id="PS51918">
    <property type="entry name" value="RADICAL_SAM"/>
    <property type="match status" value="1"/>
</dbReference>
<accession>A0A9D2HFN4</accession>
<dbReference type="NCBIfam" id="NF045646">
    <property type="entry name" value="rSAM_Se_TrsS"/>
    <property type="match status" value="1"/>
</dbReference>
<name>A0A9D2HFN4_9BACT</name>
<dbReference type="SUPFAM" id="SSF102114">
    <property type="entry name" value="Radical SAM enzymes"/>
    <property type="match status" value="1"/>
</dbReference>
<evidence type="ECO:0000256" key="5">
    <source>
        <dbReference type="ARBA" id="ARBA00023014"/>
    </source>
</evidence>
<dbReference type="CDD" id="cd01335">
    <property type="entry name" value="Radical_SAM"/>
    <property type="match status" value="1"/>
</dbReference>
<dbReference type="Pfam" id="PF04055">
    <property type="entry name" value="Radical_SAM"/>
    <property type="match status" value="1"/>
</dbReference>
<dbReference type="SFLD" id="SFLDG01100">
    <property type="entry name" value="methyltransferase_(Class_D)"/>
    <property type="match status" value="1"/>
</dbReference>
<gene>
    <name evidence="7" type="ORF">H9962_08935</name>
</gene>
<dbReference type="SFLD" id="SFLDS00029">
    <property type="entry name" value="Radical_SAM"/>
    <property type="match status" value="1"/>
</dbReference>
<dbReference type="EMBL" id="DXAN01000028">
    <property type="protein sequence ID" value="HJA09296.1"/>
    <property type="molecule type" value="Genomic_DNA"/>
</dbReference>
<keyword evidence="2" id="KW-0949">S-adenosyl-L-methionine</keyword>
<sequence length="483" mass="51418">MEYLTRSVCPVCLRRVDARYEETGPGRMELIKNCPDHGPFRVAAWVGEPAMSGWRRPKIPSYPRRPFVEAERGCPFDCGLCPEHGQHTCTGQIEVTARCDLGCPVCYAGSGQATMPDPDLERLGFQLDRLWEASGACNVQLSGGEPTLRDDLPALVGLARRKGFAFIQVNSNGLRLGRDPGYVRALAEAGLDSVYLQFDGADDDVYRALRGRPCLDDKLRAVKACAGAGLGVVLVATVVRGVNLDKLGDLLRLALELGPSVRGLHLQPAASFGRFPWDAAAAPRVTLPETMRALAGQSGGLLSVTDFHPPGCEHALCSFSAVYRRTPEGLTLIEGGGDCCAPSSRALRAAPVVKQAAASVAADGGVSLASPIAAEEGARVSRAFTARHWSAPPAAEEGSEGTDQGDDFDRFLARAGLARRFTVSGMAFQDALTLDLERVRGCCIHVVSPEGLLVPFCLYNLTALDGTPLYRGADRGVAGAERA</sequence>
<organism evidence="7 8">
    <name type="scientific">Candidatus Mailhella merdigallinarum</name>
    <dbReference type="NCBI Taxonomy" id="2838658"/>
    <lineage>
        <taxon>Bacteria</taxon>
        <taxon>Pseudomonadati</taxon>
        <taxon>Thermodesulfobacteriota</taxon>
        <taxon>Desulfovibrionia</taxon>
        <taxon>Desulfovibrionales</taxon>
        <taxon>Desulfovibrionaceae</taxon>
        <taxon>Mailhella</taxon>
    </lineage>
</organism>
<feature type="domain" description="Radical SAM core" evidence="6">
    <location>
        <begin position="83"/>
        <end position="297"/>
    </location>
</feature>
<comment type="cofactor">
    <cofactor evidence="1">
        <name>[4Fe-4S] cluster</name>
        <dbReference type="ChEBI" id="CHEBI:49883"/>
    </cofactor>
</comment>
<dbReference type="InterPro" id="IPR054698">
    <property type="entry name" value="rSAM_Se_TrsS"/>
</dbReference>
<dbReference type="InterPro" id="IPR058240">
    <property type="entry name" value="rSAM_sf"/>
</dbReference>
<protein>
    <submittedName>
        <fullName evidence="7">Radical SAM protein</fullName>
    </submittedName>
</protein>
<evidence type="ECO:0000313" key="7">
    <source>
        <dbReference type="EMBL" id="HJA09296.1"/>
    </source>
</evidence>
<dbReference type="PANTHER" id="PTHR43306">
    <property type="entry name" value="7,8-DIHYDRO-6-HYDROXYMETHYLPTERIN DIMETHYLTRANSFERASE"/>
    <property type="match status" value="1"/>
</dbReference>
<dbReference type="Proteomes" id="UP000824225">
    <property type="component" value="Unassembled WGS sequence"/>
</dbReference>
<proteinExistence type="predicted"/>
<reference evidence="7" key="2">
    <citation type="submission" date="2021-04" db="EMBL/GenBank/DDBJ databases">
        <authorList>
            <person name="Gilroy R."/>
        </authorList>
    </citation>
    <scope>NUCLEOTIDE SEQUENCE</scope>
    <source>
        <strain evidence="7">CHK186-16707</strain>
    </source>
</reference>
<dbReference type="PANTHER" id="PTHR43306:SF1">
    <property type="entry name" value="7,8-DIHYDRO-6-HYDROXYMETHYLPTERIN DIMETHYLTRANSFERASE"/>
    <property type="match status" value="1"/>
</dbReference>
<dbReference type="GO" id="GO:0051536">
    <property type="term" value="F:iron-sulfur cluster binding"/>
    <property type="evidence" value="ECO:0007669"/>
    <property type="project" value="UniProtKB-KW"/>
</dbReference>
<dbReference type="Gene3D" id="3.20.20.70">
    <property type="entry name" value="Aldolase class I"/>
    <property type="match status" value="1"/>
</dbReference>
<evidence type="ECO:0000256" key="4">
    <source>
        <dbReference type="ARBA" id="ARBA00023004"/>
    </source>
</evidence>
<dbReference type="GO" id="GO:0003824">
    <property type="term" value="F:catalytic activity"/>
    <property type="evidence" value="ECO:0007669"/>
    <property type="project" value="InterPro"/>
</dbReference>
<comment type="caution">
    <text evidence="7">The sequence shown here is derived from an EMBL/GenBank/DDBJ whole genome shotgun (WGS) entry which is preliminary data.</text>
</comment>
<dbReference type="InterPro" id="IPR034474">
    <property type="entry name" value="Methyltransferase_Class_D"/>
</dbReference>
<keyword evidence="3" id="KW-0479">Metal-binding</keyword>
<reference evidence="7" key="1">
    <citation type="journal article" date="2021" name="PeerJ">
        <title>Extensive microbial diversity within the chicken gut microbiome revealed by metagenomics and culture.</title>
        <authorList>
            <person name="Gilroy R."/>
            <person name="Ravi A."/>
            <person name="Getino M."/>
            <person name="Pursley I."/>
            <person name="Horton D.L."/>
            <person name="Alikhan N.F."/>
            <person name="Baker D."/>
            <person name="Gharbi K."/>
            <person name="Hall N."/>
            <person name="Watson M."/>
            <person name="Adriaenssens E.M."/>
            <person name="Foster-Nyarko E."/>
            <person name="Jarju S."/>
            <person name="Secka A."/>
            <person name="Antonio M."/>
            <person name="Oren A."/>
            <person name="Chaudhuri R.R."/>
            <person name="La Ragione R."/>
            <person name="Hildebrand F."/>
            <person name="Pallen M.J."/>
        </authorList>
    </citation>
    <scope>NUCLEOTIDE SEQUENCE</scope>
    <source>
        <strain evidence="7">CHK186-16707</strain>
    </source>
</reference>
<evidence type="ECO:0000259" key="6">
    <source>
        <dbReference type="PROSITE" id="PS51918"/>
    </source>
</evidence>
<dbReference type="InterPro" id="IPR007197">
    <property type="entry name" value="rSAM"/>
</dbReference>
<dbReference type="SFLD" id="SFLDG01067">
    <property type="entry name" value="SPASM/twitch_domain_containing"/>
    <property type="match status" value="1"/>
</dbReference>
<evidence type="ECO:0000256" key="1">
    <source>
        <dbReference type="ARBA" id="ARBA00001966"/>
    </source>
</evidence>
<dbReference type="GO" id="GO:0046872">
    <property type="term" value="F:metal ion binding"/>
    <property type="evidence" value="ECO:0007669"/>
    <property type="project" value="UniProtKB-KW"/>
</dbReference>
<dbReference type="Pfam" id="PF23545">
    <property type="entry name" value="Zn_ribbon_HMPTM"/>
    <property type="match status" value="1"/>
</dbReference>
<dbReference type="InterPro" id="IPR013785">
    <property type="entry name" value="Aldolase_TIM"/>
</dbReference>